<dbReference type="InterPro" id="IPR013783">
    <property type="entry name" value="Ig-like_fold"/>
</dbReference>
<feature type="domain" description="Ig-like" evidence="13">
    <location>
        <begin position="622"/>
        <end position="723"/>
    </location>
</feature>
<evidence type="ECO:0000313" key="15">
    <source>
        <dbReference type="Proteomes" id="UP000504631"/>
    </source>
</evidence>
<dbReference type="Pfam" id="PF07679">
    <property type="entry name" value="I-set"/>
    <property type="match status" value="4"/>
</dbReference>
<dbReference type="InterPro" id="IPR003599">
    <property type="entry name" value="Ig_sub"/>
</dbReference>
<feature type="compositionally biased region" description="Basic and acidic residues" evidence="10">
    <location>
        <begin position="1975"/>
        <end position="1994"/>
    </location>
</feature>
<feature type="compositionally biased region" description="Polar residues" evidence="10">
    <location>
        <begin position="1839"/>
        <end position="1858"/>
    </location>
</feature>
<dbReference type="FunFam" id="2.60.40.10:FF:000310">
    <property type="entry name" value="Down syndrome cell adhesion molecule, isoform D"/>
    <property type="match status" value="1"/>
</dbReference>
<dbReference type="Proteomes" id="UP000504631">
    <property type="component" value="Unplaced"/>
</dbReference>
<feature type="chain" id="PRO_5026740420" evidence="12">
    <location>
        <begin position="34"/>
        <end position="2020"/>
    </location>
</feature>
<dbReference type="InterPro" id="IPR036116">
    <property type="entry name" value="FN3_sf"/>
</dbReference>
<keyword evidence="6 11" id="KW-1133">Transmembrane helix</keyword>
<evidence type="ECO:0000256" key="5">
    <source>
        <dbReference type="ARBA" id="ARBA00022889"/>
    </source>
</evidence>
<dbReference type="GO" id="GO:0007156">
    <property type="term" value="P:homophilic cell adhesion via plasma membrane adhesion molecules"/>
    <property type="evidence" value="ECO:0007669"/>
    <property type="project" value="TreeGrafter"/>
</dbReference>
<feature type="domain" description="Ig-like" evidence="13">
    <location>
        <begin position="1321"/>
        <end position="1408"/>
    </location>
</feature>
<evidence type="ECO:0000259" key="14">
    <source>
        <dbReference type="PROSITE" id="PS50853"/>
    </source>
</evidence>
<dbReference type="InterPro" id="IPR021012">
    <property type="entry name" value="Dscam1_C"/>
</dbReference>
<accession>A0A6J3KDU5</accession>
<keyword evidence="3 12" id="KW-0732">Signal</keyword>
<dbReference type="GO" id="GO:0098632">
    <property type="term" value="F:cell-cell adhesion mediator activity"/>
    <property type="evidence" value="ECO:0007669"/>
    <property type="project" value="TreeGrafter"/>
</dbReference>
<dbReference type="SUPFAM" id="SSF48726">
    <property type="entry name" value="Immunoglobulin"/>
    <property type="match status" value="10"/>
</dbReference>
<evidence type="ECO:0000256" key="9">
    <source>
        <dbReference type="ARBA" id="ARBA00023319"/>
    </source>
</evidence>
<dbReference type="PANTHER" id="PTHR10075:SF53">
    <property type="entry name" value="DOWN SYNDROME CELL ADHESION MOLECULE 1, ISOFORM BQ"/>
    <property type="match status" value="1"/>
</dbReference>
<dbReference type="Gene3D" id="2.60.40.10">
    <property type="entry name" value="Immunoglobulins"/>
    <property type="match status" value="16"/>
</dbReference>
<dbReference type="FunFam" id="2.60.40.10:FF:000410">
    <property type="entry name" value="Down syndrome cell adhesion molecule, isoform H"/>
    <property type="match status" value="1"/>
</dbReference>
<keyword evidence="7 11" id="KW-0472">Membrane</keyword>
<evidence type="ECO:0000313" key="16">
    <source>
        <dbReference type="RefSeq" id="XP_033350531.1"/>
    </source>
</evidence>
<feature type="domain" description="Fibronectin type-III" evidence="14">
    <location>
        <begin position="1028"/>
        <end position="1127"/>
    </location>
</feature>
<dbReference type="PROSITE" id="PS50835">
    <property type="entry name" value="IG_LIKE"/>
    <property type="match status" value="10"/>
</dbReference>
<gene>
    <name evidence="16" type="primary">LOC117233852</name>
</gene>
<comment type="subcellular location">
    <subcellularLocation>
        <location evidence="1">Membrane</location>
        <topology evidence="1">Single-pass membrane protein</topology>
    </subcellularLocation>
</comment>
<evidence type="ECO:0000256" key="12">
    <source>
        <dbReference type="SAM" id="SignalP"/>
    </source>
</evidence>
<organism evidence="15 16">
    <name type="scientific">Bombus vosnesenskii</name>
    <dbReference type="NCBI Taxonomy" id="207650"/>
    <lineage>
        <taxon>Eukaryota</taxon>
        <taxon>Metazoa</taxon>
        <taxon>Ecdysozoa</taxon>
        <taxon>Arthropoda</taxon>
        <taxon>Hexapoda</taxon>
        <taxon>Insecta</taxon>
        <taxon>Pterygota</taxon>
        <taxon>Neoptera</taxon>
        <taxon>Endopterygota</taxon>
        <taxon>Hymenoptera</taxon>
        <taxon>Apocrita</taxon>
        <taxon>Aculeata</taxon>
        <taxon>Apoidea</taxon>
        <taxon>Anthophila</taxon>
        <taxon>Apidae</taxon>
        <taxon>Bombus</taxon>
        <taxon>Pyrobombus</taxon>
    </lineage>
</organism>
<dbReference type="InterPro" id="IPR003961">
    <property type="entry name" value="FN3_dom"/>
</dbReference>
<feature type="domain" description="Ig-like" evidence="13">
    <location>
        <begin position="346"/>
        <end position="425"/>
    </location>
</feature>
<evidence type="ECO:0000259" key="13">
    <source>
        <dbReference type="PROSITE" id="PS50835"/>
    </source>
</evidence>
<dbReference type="InterPro" id="IPR003598">
    <property type="entry name" value="Ig_sub2"/>
</dbReference>
<dbReference type="GO" id="GO:0007411">
    <property type="term" value="P:axon guidance"/>
    <property type="evidence" value="ECO:0007669"/>
    <property type="project" value="TreeGrafter"/>
</dbReference>
<evidence type="ECO:0000256" key="11">
    <source>
        <dbReference type="SAM" id="Phobius"/>
    </source>
</evidence>
<feature type="compositionally biased region" description="Basic and acidic residues" evidence="10">
    <location>
        <begin position="1948"/>
        <end position="1965"/>
    </location>
</feature>
<dbReference type="InterPro" id="IPR007110">
    <property type="entry name" value="Ig-like_dom"/>
</dbReference>
<dbReference type="FunFam" id="2.60.40.10:FF:000324">
    <property type="entry name" value="Down syndrome cell adhesion molecule, isoform D"/>
    <property type="match status" value="1"/>
</dbReference>
<keyword evidence="9" id="KW-0393">Immunoglobulin domain</keyword>
<dbReference type="SMART" id="SM00060">
    <property type="entry name" value="FN3"/>
    <property type="match status" value="6"/>
</dbReference>
<dbReference type="SMART" id="SM00408">
    <property type="entry name" value="IGc2"/>
    <property type="match status" value="10"/>
</dbReference>
<evidence type="ECO:0000256" key="3">
    <source>
        <dbReference type="ARBA" id="ARBA00022729"/>
    </source>
</evidence>
<dbReference type="PANTHER" id="PTHR10075">
    <property type="entry name" value="BASIGIN RELATED"/>
    <property type="match status" value="1"/>
</dbReference>
<feature type="domain" description="Ig-like" evidence="13">
    <location>
        <begin position="40"/>
        <end position="133"/>
    </location>
</feature>
<feature type="region of interest" description="Disordered" evidence="10">
    <location>
        <begin position="1113"/>
        <end position="1136"/>
    </location>
</feature>
<feature type="domain" description="Fibronectin type-III" evidence="14">
    <location>
        <begin position="1513"/>
        <end position="1608"/>
    </location>
</feature>
<dbReference type="InterPro" id="IPR056754">
    <property type="entry name" value="DSCAM/DSCAML_C"/>
</dbReference>
<keyword evidence="8" id="KW-1015">Disulfide bond</keyword>
<feature type="domain" description="Ig-like" evidence="13">
    <location>
        <begin position="728"/>
        <end position="821"/>
    </location>
</feature>
<reference evidence="16" key="1">
    <citation type="submission" date="2025-08" db="UniProtKB">
        <authorList>
            <consortium name="RefSeq"/>
        </authorList>
    </citation>
    <scope>IDENTIFICATION</scope>
    <source>
        <tissue evidence="16">Muscle</tissue>
    </source>
</reference>
<dbReference type="InterPro" id="IPR013098">
    <property type="entry name" value="Ig_I-set"/>
</dbReference>
<evidence type="ECO:0000256" key="1">
    <source>
        <dbReference type="ARBA" id="ARBA00004167"/>
    </source>
</evidence>
<evidence type="ECO:0000256" key="4">
    <source>
        <dbReference type="ARBA" id="ARBA00022737"/>
    </source>
</evidence>
<dbReference type="FunFam" id="2.60.40.10:FF:000093">
    <property type="entry name" value="Down syndrome cell adhesion molecule, isoform B"/>
    <property type="match status" value="1"/>
</dbReference>
<evidence type="ECO:0000256" key="6">
    <source>
        <dbReference type="ARBA" id="ARBA00022989"/>
    </source>
</evidence>
<protein>
    <submittedName>
        <fullName evidence="16">Down syndrome cell adhesion molecule-like protein Dscam2 isoform X19</fullName>
    </submittedName>
</protein>
<dbReference type="Pfam" id="PF00041">
    <property type="entry name" value="fn3"/>
    <property type="match status" value="5"/>
</dbReference>
<keyword evidence="2 11" id="KW-0812">Transmembrane</keyword>
<feature type="domain" description="Fibronectin type-III" evidence="14">
    <location>
        <begin position="1232"/>
        <end position="1328"/>
    </location>
</feature>
<feature type="domain" description="Ig-like" evidence="13">
    <location>
        <begin position="826"/>
        <end position="918"/>
    </location>
</feature>
<dbReference type="FunFam" id="2.60.40.10:FF:000302">
    <property type="entry name" value="Down syndrome cell adhesion molecule, isoform D"/>
    <property type="match status" value="1"/>
</dbReference>
<dbReference type="PROSITE" id="PS50853">
    <property type="entry name" value="FN3"/>
    <property type="match status" value="6"/>
</dbReference>
<dbReference type="CDD" id="cd20958">
    <property type="entry name" value="IgI_5_Dscam"/>
    <property type="match status" value="1"/>
</dbReference>
<dbReference type="FunFam" id="2.60.40.10:FF:000498">
    <property type="entry name" value="Down syndrome cell adhesion molecule, isoform J"/>
    <property type="match status" value="1"/>
</dbReference>
<name>A0A6J3KDU5_9HYME</name>
<evidence type="ECO:0000256" key="7">
    <source>
        <dbReference type="ARBA" id="ARBA00023136"/>
    </source>
</evidence>
<dbReference type="CDD" id="cd00063">
    <property type="entry name" value="FN3"/>
    <property type="match status" value="6"/>
</dbReference>
<dbReference type="GO" id="GO:0042802">
    <property type="term" value="F:identical protein binding"/>
    <property type="evidence" value="ECO:0007669"/>
    <property type="project" value="UniProtKB-ARBA"/>
</dbReference>
<dbReference type="SUPFAM" id="SSF49265">
    <property type="entry name" value="Fibronectin type III"/>
    <property type="match status" value="3"/>
</dbReference>
<dbReference type="FunFam" id="2.60.40.10:FF:000017">
    <property type="entry name" value="Down syndrome cell adhesion molecule b"/>
    <property type="match status" value="2"/>
</dbReference>
<dbReference type="FunFam" id="2.60.40.10:FF:000311">
    <property type="entry name" value="Down syndrome cell adhesion molecule, isoform D"/>
    <property type="match status" value="1"/>
</dbReference>
<feature type="domain" description="Fibronectin type-III" evidence="14">
    <location>
        <begin position="1416"/>
        <end position="1509"/>
    </location>
</feature>
<dbReference type="SMART" id="SM00409">
    <property type="entry name" value="IG"/>
    <property type="match status" value="10"/>
</dbReference>
<dbReference type="InterPro" id="IPR036179">
    <property type="entry name" value="Ig-like_dom_sf"/>
</dbReference>
<feature type="region of interest" description="Disordered" evidence="10">
    <location>
        <begin position="1816"/>
        <end position="2020"/>
    </location>
</feature>
<evidence type="ECO:0000256" key="10">
    <source>
        <dbReference type="SAM" id="MobiDB-lite"/>
    </source>
</evidence>
<dbReference type="CTD" id="35652"/>
<feature type="domain" description="Ig-like" evidence="13">
    <location>
        <begin position="139"/>
        <end position="234"/>
    </location>
</feature>
<proteinExistence type="predicted"/>
<dbReference type="GO" id="GO:0005886">
    <property type="term" value="C:plasma membrane"/>
    <property type="evidence" value="ECO:0007669"/>
    <property type="project" value="TreeGrafter"/>
</dbReference>
<keyword evidence="15" id="KW-1185">Reference proteome</keyword>
<dbReference type="Pfam" id="PF12355">
    <property type="entry name" value="Dscam_C"/>
    <property type="match status" value="1"/>
</dbReference>
<feature type="domain" description="Ig-like" evidence="13">
    <location>
        <begin position="433"/>
        <end position="526"/>
    </location>
</feature>
<evidence type="ECO:0000256" key="8">
    <source>
        <dbReference type="ARBA" id="ARBA00023157"/>
    </source>
</evidence>
<feature type="domain" description="Fibronectin type-III" evidence="14">
    <location>
        <begin position="927"/>
        <end position="1023"/>
    </location>
</feature>
<dbReference type="FunFam" id="2.60.40.10:FF:000230">
    <property type="entry name" value="Down syndrome cell adhesion molecule, isoform D"/>
    <property type="match status" value="1"/>
</dbReference>
<evidence type="ECO:0000256" key="2">
    <source>
        <dbReference type="ARBA" id="ARBA00022692"/>
    </source>
</evidence>
<dbReference type="CDD" id="cd20956">
    <property type="entry name" value="IgI_4_Dscam"/>
    <property type="match status" value="1"/>
</dbReference>
<dbReference type="GO" id="GO:0070593">
    <property type="term" value="P:dendrite self-avoidance"/>
    <property type="evidence" value="ECO:0007669"/>
    <property type="project" value="TreeGrafter"/>
</dbReference>
<feature type="compositionally biased region" description="Low complexity" evidence="10">
    <location>
        <begin position="1908"/>
        <end position="1921"/>
    </location>
</feature>
<dbReference type="GeneID" id="117233852"/>
<dbReference type="FunFam" id="2.60.40.10:FF:000719">
    <property type="entry name" value="nephrin isoform X1"/>
    <property type="match status" value="1"/>
</dbReference>
<keyword evidence="4" id="KW-0677">Repeat</keyword>
<feature type="domain" description="Fibronectin type-III" evidence="14">
    <location>
        <begin position="1132"/>
        <end position="1228"/>
    </location>
</feature>
<feature type="transmembrane region" description="Helical" evidence="11">
    <location>
        <begin position="1638"/>
        <end position="1661"/>
    </location>
</feature>
<dbReference type="FunFam" id="2.60.40.10:FF:000394">
    <property type="entry name" value="Down syndrome cell adhesion molecule, isoform J"/>
    <property type="match status" value="1"/>
</dbReference>
<feature type="domain" description="Ig-like" evidence="13">
    <location>
        <begin position="251"/>
        <end position="342"/>
    </location>
</feature>
<dbReference type="RefSeq" id="XP_033350531.1">
    <property type="nucleotide sequence ID" value="XM_033494640.1"/>
</dbReference>
<feature type="signal peptide" evidence="12">
    <location>
        <begin position="1"/>
        <end position="33"/>
    </location>
</feature>
<dbReference type="Pfam" id="PF25059">
    <property type="entry name" value="FN3_DSCAM-DSCAML_C"/>
    <property type="match status" value="1"/>
</dbReference>
<dbReference type="Pfam" id="PF13927">
    <property type="entry name" value="Ig_3"/>
    <property type="match status" value="4"/>
</dbReference>
<sequence length="2020" mass="221296">MWRDPPGGGCNIPAYLTTMLLLALLALTNVACAEDESMGPVFVKEPPNRVDFSNGTGAVVECQARGNPQPDIIWVRADGSAVGDVPGLRQVLPNGNLVFPPFRAEDYRQEVHAQVYSCLARSPAGSVHSRDVNVRAVVQQFYETRVIDEFVLRGNTATLKCLVPSFVADFVDVIEWLAVEDGSTYSANSQEEKDGKYLVLPSGELHIRDVGPEDGYKTYQCRTKHRLTGETRLSATKGRLVITEPASSSKPQFPSVNDVGLRVTKGTGFSLLCPAQAFPVATFRWYKFIEGSSRRQPVQLNERVRQVSGTLIIREARVEDSGKYLCIVNNSVGGESVETVLTVTAPLAAEIEPNTQTIDFGRPATFTCNVRGNPIKTISWLKDGKPLGLEEPVLRIDSVKKEDKGMYQCFVRNDQESAQATAELKLGGRFEPPQIRQAFAEETLQPGPSMFLKCVASGNPTPEITWELDGKRLSNTERLQVGQYVTVNGDVVSHLNISSIHTNDGGLYKCIAASKVGSAEHSARLNVYGLPFIRHMDKKAIVAGETLRVTCPVAGYPIESIVWERDTRVLPINRKQKVFPNGTLIIENVERMSDQATYTCVARNAQGYSARGTLEVQVMVGPQLAPFTFGDEAANAGDMATVQCAVIKGDLPVKIVWSLNGRSIDVGHVSGDHSYDIPDIVVTRSSKRISTLTIDSVAARHAGDYSCTAINAAGSATHTSVLSVNVPPRWILEPTDKAFAQGSDARVECKADGFPKPQVTWKKAAGDTPGDYTDLKLSNPDISVEDGTLSINNIQKTNEGYYLCEAVNGIGAGLSAVIFISVQAPPHFEIKLKNQTARRGEPAVLQCEAQGEKPIGILWNMNNKRLDPKSDSRYTIREEILANGVLSDLSIKRTERSDSALFTCVATNAFGSDDTSINMIVQEVPEVPYGLKVLDKSGRSVQLSWAAPYDGNSPIKRYVIEYKISKGSWETDIDRVLVPGSQQNVAGVFNLRPATTYHLRIVAENEIGASDPSDTVTIITAEEAPSGPPTSVRVDALDQHTLKVTWKPPPREDWNGEILGYYVGYKLSSSSDYIYETVDFSKEDGKEHHLQIMNLKTYTQYSVVVQAFNKVGSGPMSEERRQHTAEGVPEQPPHDTTCTTLTSQTIRVSWMSPPLSAANGVITGYKVIYGPSDTWYDENTKDTKITSSSETILHGLKKYTNYTMQVLAFTSGGDGVKSAPIHCQTEQDAPEAPIAVKALVMSAESILVSWRPPSQPNGVITQYIVYTKADNAEEPTSQKVPPNQLTHEASGLDKQRRYDFWVTASTNIGEGEASKIVALAPSVRVPAKIASFDDKFTATYKEDVKLPCLAVGVPAPEVTWKVRGAVLQSSDRLRQLPEGSLFIKEVDRTDAGEYSCYVENSFGHDTVTHQLIVHAPPHSPQVTLTATTTNSLTMKLRPHPADNAPIHGYTIHYKPEFGDWETAQISSTAQKYTLENLWCGSRYQIYVTAYNGIGTGDPSDMLNTRTKGSKPIIPEAARFIEVSTNSITLHLSAWSDGGCPMLYFVVEHKKKHQQEWNQVSNNVKPGGNFVVLDLDPASWYHLRVTAHNNAGFAVAEYEFATLTVTGGTIAPPVRNNGNDNTDVRRYFPWLPSWFDVNVVVPVGATIVVIIVGIVVICVALSRRTRGPEQTRLRGISSADEKYYEGQYDVVYQQTGVGGATLDKRRPDLRDELGYIAPPNRKLPPVPGSNYNTCDRIKRGTVISGTGSIRSHSTWDPRRHMYEELNHCAPNRRCPPPPRMGSAEALSHRGMEDEICPYATFHLLGFREEMDPSKAMQFQTFPHPGNGHSGTMGPPVGHPTNASAHSRSGSQSMPRQNGRYSRVPSQGGGSGTHNVFSPEYDDPANCAPEEDQYGSQYGQYGAPYDHYGSRGSVGRRSVGSARNIPVSGSPEPPPPPPRNHDQNNSSFNDSKESNEISEAECDRDQLVNRNYGVNARGKDGMTTEEMRKLIERKPNEAPSRQTGASHGGHGGLLTPYDTVAV</sequence>
<dbReference type="GO" id="GO:0030424">
    <property type="term" value="C:axon"/>
    <property type="evidence" value="ECO:0007669"/>
    <property type="project" value="TreeGrafter"/>
</dbReference>
<feature type="domain" description="Ig-like" evidence="13">
    <location>
        <begin position="531"/>
        <end position="615"/>
    </location>
</feature>
<keyword evidence="5" id="KW-0130">Cell adhesion</keyword>
<dbReference type="FunFam" id="2.60.40.10:FF:000426">
    <property type="entry name" value="Down syndrome cell adhesion molecule, isoform J"/>
    <property type="match status" value="1"/>
</dbReference>
<dbReference type="FunFam" id="2.60.40.10:FF:000308">
    <property type="entry name" value="Down syndrome cell adhesion molecule, isoform D"/>
    <property type="match status" value="1"/>
</dbReference>